<accession>A0A3B0VTK1</accession>
<dbReference type="EMBL" id="UOEU01000547">
    <property type="protein sequence ID" value="VAW34724.1"/>
    <property type="molecule type" value="Genomic_DNA"/>
</dbReference>
<reference evidence="2" key="1">
    <citation type="submission" date="2018-06" db="EMBL/GenBank/DDBJ databases">
        <authorList>
            <person name="Zhirakovskaya E."/>
        </authorList>
    </citation>
    <scope>NUCLEOTIDE SEQUENCE</scope>
</reference>
<proteinExistence type="predicted"/>
<organism evidence="2">
    <name type="scientific">hydrothermal vent metagenome</name>
    <dbReference type="NCBI Taxonomy" id="652676"/>
    <lineage>
        <taxon>unclassified sequences</taxon>
        <taxon>metagenomes</taxon>
        <taxon>ecological metagenomes</taxon>
    </lineage>
</organism>
<dbReference type="Gene3D" id="1.20.120.1870">
    <property type="entry name" value="Fic/DOC protein, Fido domain"/>
    <property type="match status" value="1"/>
</dbReference>
<evidence type="ECO:0000259" key="1">
    <source>
        <dbReference type="PROSITE" id="PS51459"/>
    </source>
</evidence>
<name>A0A3B0VTK1_9ZZZZ</name>
<dbReference type="GO" id="GO:0016301">
    <property type="term" value="F:kinase activity"/>
    <property type="evidence" value="ECO:0007669"/>
    <property type="project" value="InterPro"/>
</dbReference>
<gene>
    <name evidence="2" type="ORF">MNBD_CHLOROFLEXI01-4439</name>
</gene>
<dbReference type="NCBIfam" id="TIGR01550">
    <property type="entry name" value="DOC_P1"/>
    <property type="match status" value="1"/>
</dbReference>
<protein>
    <recommendedName>
        <fullName evidence="1">Fido domain-containing protein</fullName>
    </recommendedName>
</protein>
<feature type="domain" description="Fido" evidence="1">
    <location>
        <begin position="11"/>
        <end position="134"/>
    </location>
</feature>
<dbReference type="InterPro" id="IPR006440">
    <property type="entry name" value="Doc"/>
</dbReference>
<dbReference type="InterPro" id="IPR053737">
    <property type="entry name" value="Type_II_TA_Toxin"/>
</dbReference>
<dbReference type="InterPro" id="IPR003812">
    <property type="entry name" value="Fido"/>
</dbReference>
<evidence type="ECO:0000313" key="2">
    <source>
        <dbReference type="EMBL" id="VAW34724.1"/>
    </source>
</evidence>
<dbReference type="AlphaFoldDB" id="A0A3B0VTK1"/>
<dbReference type="PANTHER" id="PTHR39426:SF1">
    <property type="entry name" value="HOMOLOGY TO DEATH-ON-CURING PROTEIN OF PHAGE P1"/>
    <property type="match status" value="1"/>
</dbReference>
<dbReference type="PROSITE" id="PS51459">
    <property type="entry name" value="FIDO"/>
    <property type="match status" value="1"/>
</dbReference>
<dbReference type="PANTHER" id="PTHR39426">
    <property type="entry name" value="HOMOLOGY TO DEATH-ON-CURING PROTEIN OF PHAGE P1"/>
    <property type="match status" value="1"/>
</dbReference>
<sequence length="142" mass="16206">MGEASEGVVFPSLDDIVALNRVHIGKSGGDYTGRDNLHNRNSLEWVLDVIQYPPFGIYPTISEKAAILAFTIIKKHVFFDGCKRTGMSVLEIFLDQNGFFFDATDDNIFTVARRLASTNDKVYSFEQFEEWVRRHMNLQIPL</sequence>
<dbReference type="Pfam" id="PF02661">
    <property type="entry name" value="Fic"/>
    <property type="match status" value="1"/>
</dbReference>